<evidence type="ECO:0000256" key="5">
    <source>
        <dbReference type="ARBA" id="ARBA00035009"/>
    </source>
</evidence>
<feature type="region of interest" description="Disordered" evidence="6">
    <location>
        <begin position="416"/>
        <end position="463"/>
    </location>
</feature>
<protein>
    <submittedName>
        <fullName evidence="9">Protein FAM75D1</fullName>
    </submittedName>
</protein>
<dbReference type="PANTHER" id="PTHR21859:SF12">
    <property type="entry name" value="SPERMATOGENESIS-ASSOCIATED PROTEIN 31D1"/>
    <property type="match status" value="1"/>
</dbReference>
<feature type="compositionally biased region" description="Basic and acidic residues" evidence="6">
    <location>
        <begin position="1120"/>
        <end position="1132"/>
    </location>
</feature>
<keyword evidence="3" id="KW-1133">Transmembrane helix</keyword>
<feature type="region of interest" description="Disordered" evidence="6">
    <location>
        <begin position="1167"/>
        <end position="1207"/>
    </location>
</feature>
<dbReference type="GO" id="GO:0016020">
    <property type="term" value="C:membrane"/>
    <property type="evidence" value="ECO:0007669"/>
    <property type="project" value="UniProtKB-SubCell"/>
</dbReference>
<evidence type="ECO:0000313" key="9">
    <source>
        <dbReference type="EMBL" id="KFO25898.1"/>
    </source>
</evidence>
<keyword evidence="2" id="KW-0812">Transmembrane</keyword>
<feature type="region of interest" description="Disordered" evidence="6">
    <location>
        <begin position="1104"/>
        <end position="1153"/>
    </location>
</feature>
<name>A0A091D5X9_FUKDA</name>
<feature type="region of interest" description="Disordered" evidence="6">
    <location>
        <begin position="173"/>
        <end position="257"/>
    </location>
</feature>
<feature type="domain" description="SPATA31-like" evidence="8">
    <location>
        <begin position="67"/>
        <end position="153"/>
    </location>
</feature>
<comment type="subcellular location">
    <subcellularLocation>
        <location evidence="1">Membrane</location>
        <topology evidence="1">Single-pass membrane protein</topology>
    </subcellularLocation>
</comment>
<feature type="compositionally biased region" description="Basic and acidic residues" evidence="6">
    <location>
        <begin position="1193"/>
        <end position="1206"/>
    </location>
</feature>
<feature type="compositionally biased region" description="Polar residues" evidence="6">
    <location>
        <begin position="193"/>
        <end position="211"/>
    </location>
</feature>
<proteinExistence type="inferred from homology"/>
<dbReference type="Pfam" id="PF15371">
    <property type="entry name" value="DUF4599"/>
    <property type="match status" value="1"/>
</dbReference>
<feature type="region of interest" description="Disordered" evidence="6">
    <location>
        <begin position="302"/>
        <end position="335"/>
    </location>
</feature>
<evidence type="ECO:0000256" key="1">
    <source>
        <dbReference type="ARBA" id="ARBA00004167"/>
    </source>
</evidence>
<evidence type="ECO:0000259" key="7">
    <source>
        <dbReference type="Pfam" id="PF14650"/>
    </source>
</evidence>
<evidence type="ECO:0000259" key="8">
    <source>
        <dbReference type="Pfam" id="PF15371"/>
    </source>
</evidence>
<evidence type="ECO:0000256" key="4">
    <source>
        <dbReference type="ARBA" id="ARBA00023136"/>
    </source>
</evidence>
<feature type="domain" description="SPATA31" evidence="7">
    <location>
        <begin position="359"/>
        <end position="712"/>
    </location>
</feature>
<reference evidence="9 10" key="1">
    <citation type="submission" date="2013-11" db="EMBL/GenBank/DDBJ databases">
        <title>The Damaraland mole rat (Fukomys damarensis) genome and evolution of African mole rats.</title>
        <authorList>
            <person name="Gladyshev V.N."/>
            <person name="Fang X."/>
        </authorList>
    </citation>
    <scope>NUCLEOTIDE SEQUENCE [LARGE SCALE GENOMIC DNA]</scope>
    <source>
        <tissue evidence="9">Liver</tissue>
    </source>
</reference>
<dbReference type="InterPro" id="IPR027970">
    <property type="entry name" value="SPATA31-like"/>
</dbReference>
<feature type="compositionally biased region" description="Basic and acidic residues" evidence="6">
    <location>
        <begin position="307"/>
        <end position="317"/>
    </location>
</feature>
<dbReference type="Proteomes" id="UP000028990">
    <property type="component" value="Unassembled WGS sequence"/>
</dbReference>
<dbReference type="EMBL" id="KN123317">
    <property type="protein sequence ID" value="KFO25898.1"/>
    <property type="molecule type" value="Genomic_DNA"/>
</dbReference>
<evidence type="ECO:0000256" key="3">
    <source>
        <dbReference type="ARBA" id="ARBA00022989"/>
    </source>
</evidence>
<sequence length="1227" mass="137151">MENVLFYFLNSYIEPWLSFGSSFLDTDPHSTFMNAVGLLFLLFCYLSLKSFLPSFWDKKDISKLQSRKRRRRRITTLKAWRAGLRERQEGRKLLSILKSPLGQYPDINHLRQLLCPDPLCDVCNTTTAKVSRMLSQASLEDTDYSVSSVTSTDSDSSCTQTFPISTVLPRNPISALVPKSSPSSHSALPPNPVTSSVDSQSPAPLGDSQQAEPIPPLDSRFPLAFPPPLLTQEAKSDLQPENTSSVENPGGFSTNNFHPMEVSFQVDTEDHLIEPRNLKFLSPDSQAFRERQIKKRGDLLLGKGKGKRTESFPKQHQPDSPLSFSWKRSESATDQKDSVYTLPNWNREGKSEGLHPHLKLPCPKTLEDHLEQKHTQLFWGPPSLHGESLNPTVPISGDYSSIFTCSNAISNTSTAHELPILPHPPPLSLPELQPQPLPQTLPQCQSPNLLPVQTQGPLQSPPPPLLPSPQCQPGSCGVCFHNTKGEVQSFTPAEKQHLETDMLLKVEQSMWGLPSVVQRSQEDFCPPDPKLSPISQASKAHVPVPTLREDFPCSSELRKKLEHHLQKRLIQHRWGLPRRVQESLSLMQPQSKVPETSKSKESHGLSWISFYKGKSSKDLSQYETYKRTSEMLLPEGVGKNQGHRPEIGPQNLLSGHNRIIDSTQGSYSENTLQSQVRKKPGASVMSALQAHLSKKCGEIHEGQIPGTVNKSWRSINQTLPFSEKSSRQIKDRNQTSLAGKDRYLNTSQDISFISSSKQKMLEEHIKTFQRRMMWGLPHKVQESIDISKIKEDLYPALSHSKFPSSGTSISDVGSKMEVYKTLTKTSNAFQAQQIESNSDVDCPHATSHVGMEGRGALTQSPSYTNCESTESMKMREDGTWVSVLPSHSNTDSVSQKQTLEDKRCHSKLALQAGPEINKRMSSCNEKQRLQGKVTTQWEVVKAKELCGLQSQTSNILMTGKSEATLRRDANTRKPETSLTTKRPLTRAAVPQDFKSSNLQNQLMSELKRKIESRKQSQTQGLPVNVSPASSNLKTKTLLHHDEGTSYGYTAASPVMHAHLDNTKPHTGQGQEPGVTKRVLCKCQHRKFPPEAKRVCPHTLTARDLSGGDARLSAHQHQRRNCPDQDRMLEKTRGSKFSSALSLREQPPPDNSFRDKMKQFFQRICPSVKHRGQESPQKKASSSSSVQTRGPVRGKTDFPENTKDRKVATSYAKVLCQNSLEGRFISPK</sequence>
<keyword evidence="4" id="KW-0472">Membrane</keyword>
<comment type="similarity">
    <text evidence="5">Belongs to the SPATA31 family.</text>
</comment>
<accession>A0A091D5X9</accession>
<gene>
    <name evidence="9" type="ORF">H920_12702</name>
</gene>
<evidence type="ECO:0000256" key="6">
    <source>
        <dbReference type="SAM" id="MobiDB-lite"/>
    </source>
</evidence>
<evidence type="ECO:0000256" key="2">
    <source>
        <dbReference type="ARBA" id="ARBA00022692"/>
    </source>
</evidence>
<dbReference type="PANTHER" id="PTHR21859">
    <property type="entry name" value="ACROSOME-SPECIFIC PROTEIN"/>
    <property type="match status" value="1"/>
</dbReference>
<keyword evidence="10" id="KW-1185">Reference proteome</keyword>
<feature type="compositionally biased region" description="Pro residues" evidence="6">
    <location>
        <begin position="421"/>
        <end position="439"/>
    </location>
</feature>
<evidence type="ECO:0000313" key="10">
    <source>
        <dbReference type="Proteomes" id="UP000028990"/>
    </source>
</evidence>
<feature type="compositionally biased region" description="Polar residues" evidence="6">
    <location>
        <begin position="239"/>
        <end position="257"/>
    </location>
</feature>
<dbReference type="AlphaFoldDB" id="A0A091D5X9"/>
<dbReference type="InterPro" id="IPR039509">
    <property type="entry name" value="SPATA31"/>
</dbReference>
<dbReference type="eggNOG" id="ENOG502SH7F">
    <property type="taxonomic scope" value="Eukaryota"/>
</dbReference>
<dbReference type="Pfam" id="PF14650">
    <property type="entry name" value="FAM75"/>
    <property type="match status" value="1"/>
</dbReference>
<organism evidence="9 10">
    <name type="scientific">Fukomys damarensis</name>
    <name type="common">Damaraland mole rat</name>
    <name type="synonym">Cryptomys damarensis</name>
    <dbReference type="NCBI Taxonomy" id="885580"/>
    <lineage>
        <taxon>Eukaryota</taxon>
        <taxon>Metazoa</taxon>
        <taxon>Chordata</taxon>
        <taxon>Craniata</taxon>
        <taxon>Vertebrata</taxon>
        <taxon>Euteleostomi</taxon>
        <taxon>Mammalia</taxon>
        <taxon>Eutheria</taxon>
        <taxon>Euarchontoglires</taxon>
        <taxon>Glires</taxon>
        <taxon>Rodentia</taxon>
        <taxon>Hystricomorpha</taxon>
        <taxon>Bathyergidae</taxon>
        <taxon>Fukomys</taxon>
    </lineage>
</organism>